<sequence>MDYDPIKVAVVGYGFSAQTFHLPFINTLEQFELAAISSSKKEQVLADWPQATYFSSAEQLIQESNAELVIITAPNDVHYSLAKLALENDKHVIIEKPFVTRVTDGESLIHLAEEKQRVLSVFQNRRWDSDFLTLKKVVEDGQIGEVKFLDSHFDRFRPDVRQRWREQAQDGGGILFDLGAHLIDQAVVLFGQPSSVTAQCLNMRPGCETVDFFNVILHYKERLVQLHGNLYSPEPNVRYKALGTKGKFLKFGLDPQEPQLISGMTPTDKGWAVESPDNHGVIYHEDTKAEEVISQVGGYEHYFMALADAIRTGTANPVPAQESLNTIRIIEAAMESSQTGRSITL</sequence>
<dbReference type="InterPro" id="IPR036291">
    <property type="entry name" value="NAD(P)-bd_dom_sf"/>
</dbReference>
<evidence type="ECO:0000313" key="6">
    <source>
        <dbReference type="Proteomes" id="UP000462621"/>
    </source>
</evidence>
<reference evidence="5 6" key="1">
    <citation type="submission" date="2019-10" db="EMBL/GenBank/DDBJ databases">
        <title>Vibrio sp. nov. isolated from a shrimp pond.</title>
        <authorList>
            <person name="Gomez-Gil B."/>
            <person name="Enciso-Ibarra J."/>
            <person name="Enciso-Ibarra K."/>
            <person name="Bolan-Mejia C."/>
        </authorList>
    </citation>
    <scope>NUCLEOTIDE SEQUENCE [LARGE SCALE GENOMIC DNA]</scope>
    <source>
        <strain evidence="5 6">CAIM 722</strain>
    </source>
</reference>
<feature type="domain" description="Gfo/Idh/MocA-like oxidoreductase C-terminal" evidence="4">
    <location>
        <begin position="135"/>
        <end position="345"/>
    </location>
</feature>
<comment type="caution">
    <text evidence="5">The sequence shown here is derived from an EMBL/GenBank/DDBJ whole genome shotgun (WGS) entry which is preliminary data.</text>
</comment>
<evidence type="ECO:0000259" key="3">
    <source>
        <dbReference type="Pfam" id="PF01408"/>
    </source>
</evidence>
<dbReference type="NCBIfam" id="NF008607">
    <property type="entry name" value="PRK11579.1"/>
    <property type="match status" value="1"/>
</dbReference>
<keyword evidence="2" id="KW-0560">Oxidoreductase</keyword>
<dbReference type="InterPro" id="IPR051317">
    <property type="entry name" value="Gfo/Idh/MocA_oxidoreduct"/>
</dbReference>
<protein>
    <submittedName>
        <fullName evidence="5">Oxidoreductase</fullName>
    </submittedName>
</protein>
<feature type="domain" description="Gfo/Idh/MocA-like oxidoreductase N-terminal" evidence="3">
    <location>
        <begin position="6"/>
        <end position="121"/>
    </location>
</feature>
<evidence type="ECO:0000256" key="1">
    <source>
        <dbReference type="ARBA" id="ARBA00010928"/>
    </source>
</evidence>
<dbReference type="PANTHER" id="PTHR43708:SF5">
    <property type="entry name" value="CONSERVED EXPRESSED OXIDOREDUCTASE (EUROFUNG)-RELATED"/>
    <property type="match status" value="1"/>
</dbReference>
<dbReference type="InterPro" id="IPR000683">
    <property type="entry name" value="Gfo/Idh/MocA-like_OxRdtase_N"/>
</dbReference>
<keyword evidence="6" id="KW-1185">Reference proteome</keyword>
<dbReference type="InterPro" id="IPR004104">
    <property type="entry name" value="Gfo/Idh/MocA-like_OxRdtase_C"/>
</dbReference>
<gene>
    <name evidence="5" type="ORF">F9817_07940</name>
</gene>
<dbReference type="Pfam" id="PF02894">
    <property type="entry name" value="GFO_IDH_MocA_C"/>
    <property type="match status" value="1"/>
</dbReference>
<dbReference type="EMBL" id="WEKT01000010">
    <property type="protein sequence ID" value="MZI93128.1"/>
    <property type="molecule type" value="Genomic_DNA"/>
</dbReference>
<organism evidence="5 6">
    <name type="scientific">Vibrio eleionomae</name>
    <dbReference type="NCBI Taxonomy" id="2653505"/>
    <lineage>
        <taxon>Bacteria</taxon>
        <taxon>Pseudomonadati</taxon>
        <taxon>Pseudomonadota</taxon>
        <taxon>Gammaproteobacteria</taxon>
        <taxon>Vibrionales</taxon>
        <taxon>Vibrionaceae</taxon>
        <taxon>Vibrio</taxon>
    </lineage>
</organism>
<dbReference type="GO" id="GO:0000166">
    <property type="term" value="F:nucleotide binding"/>
    <property type="evidence" value="ECO:0007669"/>
    <property type="project" value="InterPro"/>
</dbReference>
<dbReference type="GO" id="GO:0016491">
    <property type="term" value="F:oxidoreductase activity"/>
    <property type="evidence" value="ECO:0007669"/>
    <property type="project" value="UniProtKB-KW"/>
</dbReference>
<dbReference type="Gene3D" id="3.40.50.720">
    <property type="entry name" value="NAD(P)-binding Rossmann-like Domain"/>
    <property type="match status" value="1"/>
</dbReference>
<evidence type="ECO:0000313" key="5">
    <source>
        <dbReference type="EMBL" id="MZI93128.1"/>
    </source>
</evidence>
<dbReference type="Gene3D" id="3.30.360.10">
    <property type="entry name" value="Dihydrodipicolinate Reductase, domain 2"/>
    <property type="match status" value="1"/>
</dbReference>
<dbReference type="Pfam" id="PF01408">
    <property type="entry name" value="GFO_IDH_MocA"/>
    <property type="match status" value="1"/>
</dbReference>
<dbReference type="Proteomes" id="UP000462621">
    <property type="component" value="Unassembled WGS sequence"/>
</dbReference>
<name>A0A7X4RU45_9VIBR</name>
<dbReference type="RefSeq" id="WP_161154428.1">
    <property type="nucleotide sequence ID" value="NZ_WEKT01000010.1"/>
</dbReference>
<proteinExistence type="inferred from homology"/>
<comment type="similarity">
    <text evidence="1">Belongs to the Gfo/Idh/MocA family.</text>
</comment>
<dbReference type="SUPFAM" id="SSF51735">
    <property type="entry name" value="NAD(P)-binding Rossmann-fold domains"/>
    <property type="match status" value="1"/>
</dbReference>
<dbReference type="PANTHER" id="PTHR43708">
    <property type="entry name" value="CONSERVED EXPRESSED OXIDOREDUCTASE (EUROFUNG)"/>
    <property type="match status" value="1"/>
</dbReference>
<accession>A0A7X4RU45</accession>
<evidence type="ECO:0000256" key="2">
    <source>
        <dbReference type="ARBA" id="ARBA00023002"/>
    </source>
</evidence>
<evidence type="ECO:0000259" key="4">
    <source>
        <dbReference type="Pfam" id="PF02894"/>
    </source>
</evidence>
<dbReference type="AlphaFoldDB" id="A0A7X4RU45"/>